<dbReference type="SUPFAM" id="SSF75217">
    <property type="entry name" value="alpha/beta knot"/>
    <property type="match status" value="1"/>
</dbReference>
<dbReference type="Gene3D" id="3.40.1280.10">
    <property type="match status" value="1"/>
</dbReference>
<dbReference type="InterPro" id="IPR029028">
    <property type="entry name" value="Alpha/beta_knot_MTases"/>
</dbReference>
<gene>
    <name evidence="12" type="ORF">CONLIGDRAFT_678052</name>
</gene>
<accession>A0A1J7IVR6</accession>
<dbReference type="SMART" id="SM00967">
    <property type="entry name" value="SpoU_sub_bind"/>
    <property type="match status" value="1"/>
</dbReference>
<keyword evidence="6" id="KW-0949">S-adenosyl-L-methionine</keyword>
<dbReference type="Gene3D" id="3.30.1330.30">
    <property type="match status" value="1"/>
</dbReference>
<keyword evidence="3" id="KW-0698">rRNA processing</keyword>
<evidence type="ECO:0000256" key="7">
    <source>
        <dbReference type="ARBA" id="ARBA00022946"/>
    </source>
</evidence>
<dbReference type="InterPro" id="IPR029026">
    <property type="entry name" value="tRNA_m1G_MTases_N"/>
</dbReference>
<dbReference type="Pfam" id="PF00588">
    <property type="entry name" value="SpoU_methylase"/>
    <property type="match status" value="1"/>
</dbReference>
<feature type="domain" description="RNA 2-O ribose methyltransferase substrate binding" evidence="11">
    <location>
        <begin position="321"/>
        <end position="401"/>
    </location>
</feature>
<keyword evidence="5 12" id="KW-0808">Transferase</keyword>
<dbReference type="AlphaFoldDB" id="A0A1J7IVR6"/>
<dbReference type="OrthoDB" id="270651at2759"/>
<keyword evidence="13" id="KW-1185">Reference proteome</keyword>
<organism evidence="12 13">
    <name type="scientific">Coniochaeta ligniaria NRRL 30616</name>
    <dbReference type="NCBI Taxonomy" id="1408157"/>
    <lineage>
        <taxon>Eukaryota</taxon>
        <taxon>Fungi</taxon>
        <taxon>Dikarya</taxon>
        <taxon>Ascomycota</taxon>
        <taxon>Pezizomycotina</taxon>
        <taxon>Sordariomycetes</taxon>
        <taxon>Sordariomycetidae</taxon>
        <taxon>Coniochaetales</taxon>
        <taxon>Coniochaetaceae</taxon>
        <taxon>Coniochaeta</taxon>
    </lineage>
</organism>
<keyword evidence="4 12" id="KW-0489">Methyltransferase</keyword>
<dbReference type="GO" id="GO:0005739">
    <property type="term" value="C:mitochondrion"/>
    <property type="evidence" value="ECO:0007669"/>
    <property type="project" value="UniProtKB-SubCell"/>
</dbReference>
<dbReference type="STRING" id="1408157.A0A1J7IVR6"/>
<dbReference type="PANTHER" id="PTHR46103">
    <property type="entry name" value="RRNA METHYLTRANSFERASE 1, MITOCHONDRIAL"/>
    <property type="match status" value="1"/>
</dbReference>
<feature type="region of interest" description="Disordered" evidence="10">
    <location>
        <begin position="128"/>
        <end position="309"/>
    </location>
</feature>
<feature type="compositionally biased region" description="Polar residues" evidence="10">
    <location>
        <begin position="1"/>
        <end position="12"/>
    </location>
</feature>
<feature type="region of interest" description="Disordered" evidence="10">
    <location>
        <begin position="1"/>
        <end position="23"/>
    </location>
</feature>
<sequence length="628" mass="69025">MGFTIGDSQGPTERSRARAAAAEQTFKIKKGKKDITQKAVPDSLTRQARFYNPNFSHGKKSLVYQMKTGLLQDKLKTLKGAETGSLSRPGSVAITKNAFEDAFKGQSPFGKGDDGAKIDYKKRTAVRDRIASGAPKPRVTGNWADRASEGFRPSRETRRIDRDDREASSGEGGARERTGFGGSRETRSAERSSSFGGRSRDSFRERSGGRDDRPVRVSSFAERGGRAGNGYAGTRETRTTERQSSFAERPGRPRDSFRESTRSRGPRDPEVEEKRWSSEQHKEFHRTKEQSGPRDFVRKPSSEHEPERPVSIEYTTAASQFLYGKSVVEAALKTSARKLYKLYVYAGANRENVDVDEAMVKLARKKGIPVRNERDSRLMDKMSGGRPHNGYILEASPIPQLPLKGLGPFEENDERSGFKVELAHQSAEDAEINGTDDFIRTVPSSHKPLVVVLDQILDPQNLGAILRSVNFLGATAVAITKRNSATLTPVALKASAGASEAITLFSVDNLAPFLDNSKENGWKVYTAVPLTSSGGRHRQMSIYDVEEEDPLSNDPCILLLGGEGEGLSKQLKSKADFEVNIRNMSQTNLVDSLNVSVAAGLLTSSLLKGKAKAESEALEKKRETLSLF</sequence>
<proteinExistence type="inferred from homology"/>
<evidence type="ECO:0000256" key="1">
    <source>
        <dbReference type="ARBA" id="ARBA00004173"/>
    </source>
</evidence>
<dbReference type="CDD" id="cd18105">
    <property type="entry name" value="SpoU-like_MRM1"/>
    <property type="match status" value="1"/>
</dbReference>
<keyword evidence="8" id="KW-0496">Mitochondrion</keyword>
<dbReference type="InterPro" id="IPR047261">
    <property type="entry name" value="MRM1_MeTrfase_dom"/>
</dbReference>
<dbReference type="GO" id="GO:0016435">
    <property type="term" value="F:rRNA (guanine) methyltransferase activity"/>
    <property type="evidence" value="ECO:0007669"/>
    <property type="project" value="TreeGrafter"/>
</dbReference>
<evidence type="ECO:0000256" key="2">
    <source>
        <dbReference type="ARBA" id="ARBA00007228"/>
    </source>
</evidence>
<evidence type="ECO:0000259" key="11">
    <source>
        <dbReference type="SMART" id="SM00967"/>
    </source>
</evidence>
<keyword evidence="7" id="KW-0809">Transit peptide</keyword>
<feature type="compositionally biased region" description="Basic and acidic residues" evidence="10">
    <location>
        <begin position="146"/>
        <end position="190"/>
    </location>
</feature>
<protein>
    <recommendedName>
        <fullName evidence="9">rRNA methyltransferase 1, mitochondrial</fullName>
    </recommendedName>
</protein>
<dbReference type="Proteomes" id="UP000182658">
    <property type="component" value="Unassembled WGS sequence"/>
</dbReference>
<dbReference type="InterPro" id="IPR013123">
    <property type="entry name" value="SpoU_subst-bd"/>
</dbReference>
<dbReference type="PANTHER" id="PTHR46103:SF1">
    <property type="entry name" value="RRNA METHYLTRANSFERASE 1, MITOCHONDRIAL"/>
    <property type="match status" value="1"/>
</dbReference>
<dbReference type="InParanoid" id="A0A1J7IVR6"/>
<dbReference type="GO" id="GO:0003723">
    <property type="term" value="F:RNA binding"/>
    <property type="evidence" value="ECO:0007669"/>
    <property type="project" value="InterPro"/>
</dbReference>
<dbReference type="FunFam" id="3.30.1330.30:FF:000035">
    <property type="entry name" value="TrmH family RNA methyltransferase"/>
    <property type="match status" value="1"/>
</dbReference>
<feature type="compositionally biased region" description="Basic and acidic residues" evidence="10">
    <location>
        <begin position="249"/>
        <end position="309"/>
    </location>
</feature>
<dbReference type="Pfam" id="PF08032">
    <property type="entry name" value="SpoU_sub_bind"/>
    <property type="match status" value="1"/>
</dbReference>
<feature type="compositionally biased region" description="Basic and acidic residues" evidence="10">
    <location>
        <begin position="198"/>
        <end position="215"/>
    </location>
</feature>
<evidence type="ECO:0000313" key="12">
    <source>
        <dbReference type="EMBL" id="OIW31582.1"/>
    </source>
</evidence>
<evidence type="ECO:0000256" key="9">
    <source>
        <dbReference type="ARBA" id="ARBA00034881"/>
    </source>
</evidence>
<evidence type="ECO:0000256" key="10">
    <source>
        <dbReference type="SAM" id="MobiDB-lite"/>
    </source>
</evidence>
<evidence type="ECO:0000256" key="5">
    <source>
        <dbReference type="ARBA" id="ARBA00022679"/>
    </source>
</evidence>
<evidence type="ECO:0000256" key="4">
    <source>
        <dbReference type="ARBA" id="ARBA00022603"/>
    </source>
</evidence>
<evidence type="ECO:0000313" key="13">
    <source>
        <dbReference type="Proteomes" id="UP000182658"/>
    </source>
</evidence>
<dbReference type="InterPro" id="IPR029064">
    <property type="entry name" value="Ribosomal_eL30-like_sf"/>
</dbReference>
<reference evidence="12 13" key="1">
    <citation type="submission" date="2016-10" db="EMBL/GenBank/DDBJ databases">
        <title>Draft genome sequence of Coniochaeta ligniaria NRRL30616, a lignocellulolytic fungus for bioabatement of inhibitors in plant biomass hydrolysates.</title>
        <authorList>
            <consortium name="DOE Joint Genome Institute"/>
            <person name="Jimenez D.J."/>
            <person name="Hector R.E."/>
            <person name="Riley R."/>
            <person name="Sun H."/>
            <person name="Grigoriev I.V."/>
            <person name="Van Elsas J.D."/>
            <person name="Nichols N.N."/>
        </authorList>
    </citation>
    <scope>NUCLEOTIDE SEQUENCE [LARGE SCALE GENOMIC DNA]</scope>
    <source>
        <strain evidence="12 13">NRRL 30616</strain>
    </source>
</reference>
<dbReference type="SUPFAM" id="SSF55315">
    <property type="entry name" value="L30e-like"/>
    <property type="match status" value="1"/>
</dbReference>
<evidence type="ECO:0000256" key="8">
    <source>
        <dbReference type="ARBA" id="ARBA00023128"/>
    </source>
</evidence>
<comment type="similarity">
    <text evidence="2">Belongs to the class IV-like SAM-binding methyltransferase superfamily. RNA methyltransferase TrmH family.</text>
</comment>
<dbReference type="InterPro" id="IPR047182">
    <property type="entry name" value="MRM1"/>
</dbReference>
<dbReference type="EMBL" id="KV875095">
    <property type="protein sequence ID" value="OIW31582.1"/>
    <property type="molecule type" value="Genomic_DNA"/>
</dbReference>
<evidence type="ECO:0000256" key="3">
    <source>
        <dbReference type="ARBA" id="ARBA00022552"/>
    </source>
</evidence>
<comment type="subcellular location">
    <subcellularLocation>
        <location evidence="1">Mitochondrion</location>
    </subcellularLocation>
</comment>
<dbReference type="InterPro" id="IPR001537">
    <property type="entry name" value="SpoU_MeTrfase"/>
</dbReference>
<evidence type="ECO:0000256" key="6">
    <source>
        <dbReference type="ARBA" id="ARBA00022691"/>
    </source>
</evidence>
<name>A0A1J7IVR6_9PEZI</name>